<comment type="caution">
    <text evidence="4">The sequence shown here is derived from an EMBL/GenBank/DDBJ whole genome shotgun (WGS) entry which is preliminary data.</text>
</comment>
<dbReference type="SUPFAM" id="SSF52058">
    <property type="entry name" value="L domain-like"/>
    <property type="match status" value="1"/>
</dbReference>
<dbReference type="Gene3D" id="3.80.10.10">
    <property type="entry name" value="Ribonuclease Inhibitor"/>
    <property type="match status" value="1"/>
</dbReference>
<dbReference type="PROSITE" id="PS51450">
    <property type="entry name" value="LRR"/>
    <property type="match status" value="1"/>
</dbReference>
<feature type="domain" description="Disease resistance R13L4/SHOC-2-like LRR" evidence="3">
    <location>
        <begin position="85"/>
        <end position="212"/>
    </location>
</feature>
<evidence type="ECO:0000313" key="4">
    <source>
        <dbReference type="EMBL" id="KAK4773355.1"/>
    </source>
</evidence>
<keyword evidence="5" id="KW-1185">Reference proteome</keyword>
<dbReference type="PANTHER" id="PTHR48051:SF1">
    <property type="entry name" value="RAS SUPPRESSOR PROTEIN 1"/>
    <property type="match status" value="1"/>
</dbReference>
<keyword evidence="1" id="KW-0433">Leucine-rich repeat</keyword>
<evidence type="ECO:0000256" key="1">
    <source>
        <dbReference type="ARBA" id="ARBA00022614"/>
    </source>
</evidence>
<protein>
    <recommendedName>
        <fullName evidence="3">Disease resistance R13L4/SHOC-2-like LRR domain-containing protein</fullName>
    </recommendedName>
</protein>
<dbReference type="InterPro" id="IPR055414">
    <property type="entry name" value="LRR_R13L4/SHOC2-like"/>
</dbReference>
<dbReference type="AlphaFoldDB" id="A0AAN7KUS5"/>
<proteinExistence type="predicted"/>
<dbReference type="InterPro" id="IPR032675">
    <property type="entry name" value="LRR_dom_sf"/>
</dbReference>
<dbReference type="SMART" id="SM00364">
    <property type="entry name" value="LRR_BAC"/>
    <property type="match status" value="4"/>
</dbReference>
<dbReference type="Pfam" id="PF23598">
    <property type="entry name" value="LRR_14"/>
    <property type="match status" value="1"/>
</dbReference>
<name>A0AAN7KUS5_9MYRT</name>
<dbReference type="GO" id="GO:0005737">
    <property type="term" value="C:cytoplasm"/>
    <property type="evidence" value="ECO:0007669"/>
    <property type="project" value="TreeGrafter"/>
</dbReference>
<evidence type="ECO:0000259" key="3">
    <source>
        <dbReference type="Pfam" id="PF23598"/>
    </source>
</evidence>
<evidence type="ECO:0000256" key="2">
    <source>
        <dbReference type="ARBA" id="ARBA00022737"/>
    </source>
</evidence>
<dbReference type="SMART" id="SM00369">
    <property type="entry name" value="LRR_TYP"/>
    <property type="match status" value="5"/>
</dbReference>
<dbReference type="InterPro" id="IPR050216">
    <property type="entry name" value="LRR_domain-containing"/>
</dbReference>
<sequence length="266" mass="29557">MGSCLSKSADSGANRVARWRSTGIVALRDSKLKTFPHEVLDLERSVRTLDLTHNKLAEVPFEIGKLINMQRLVLADNLIERLPVNLGKLQSLKVMILDGNRVTSLPDELGQLVRLEQLSISSNQLSSLPETIGSLHKLLLLNVSSNKLKSLPESIGSCFSLEELQADDNSIEDIPSSLCNLVNLKSLSLNDNNVKQIPSTLLRDCKSLQNISLHGNPILMGQFQQMEGFPEFEARRKKKFDKQIDSNVMISSRGLDEGVDLWQKSA</sequence>
<dbReference type="Proteomes" id="UP001345219">
    <property type="component" value="Chromosome 22"/>
</dbReference>
<evidence type="ECO:0000313" key="5">
    <source>
        <dbReference type="Proteomes" id="UP001345219"/>
    </source>
</evidence>
<gene>
    <name evidence="4" type="ORF">SAY87_028374</name>
</gene>
<reference evidence="4 5" key="1">
    <citation type="journal article" date="2023" name="Hortic Res">
        <title>Pangenome of water caltrop reveals structural variations and asymmetric subgenome divergence after allopolyploidization.</title>
        <authorList>
            <person name="Zhang X."/>
            <person name="Chen Y."/>
            <person name="Wang L."/>
            <person name="Yuan Y."/>
            <person name="Fang M."/>
            <person name="Shi L."/>
            <person name="Lu R."/>
            <person name="Comes H.P."/>
            <person name="Ma Y."/>
            <person name="Chen Y."/>
            <person name="Huang G."/>
            <person name="Zhou Y."/>
            <person name="Zheng Z."/>
            <person name="Qiu Y."/>
        </authorList>
    </citation>
    <scope>NUCLEOTIDE SEQUENCE [LARGE SCALE GENOMIC DNA]</scope>
    <source>
        <tissue evidence="4">Roots</tissue>
    </source>
</reference>
<keyword evidence="2" id="KW-0677">Repeat</keyword>
<organism evidence="4 5">
    <name type="scientific">Trapa incisa</name>
    <dbReference type="NCBI Taxonomy" id="236973"/>
    <lineage>
        <taxon>Eukaryota</taxon>
        <taxon>Viridiplantae</taxon>
        <taxon>Streptophyta</taxon>
        <taxon>Embryophyta</taxon>
        <taxon>Tracheophyta</taxon>
        <taxon>Spermatophyta</taxon>
        <taxon>Magnoliopsida</taxon>
        <taxon>eudicotyledons</taxon>
        <taxon>Gunneridae</taxon>
        <taxon>Pentapetalae</taxon>
        <taxon>rosids</taxon>
        <taxon>malvids</taxon>
        <taxon>Myrtales</taxon>
        <taxon>Lythraceae</taxon>
        <taxon>Trapa</taxon>
    </lineage>
</organism>
<dbReference type="InterPro" id="IPR001611">
    <property type="entry name" value="Leu-rich_rpt"/>
</dbReference>
<dbReference type="PANTHER" id="PTHR48051">
    <property type="match status" value="1"/>
</dbReference>
<dbReference type="InterPro" id="IPR003591">
    <property type="entry name" value="Leu-rich_rpt_typical-subtyp"/>
</dbReference>
<accession>A0AAN7KUS5</accession>
<dbReference type="EMBL" id="JAXIOK010000004">
    <property type="protein sequence ID" value="KAK4773355.1"/>
    <property type="molecule type" value="Genomic_DNA"/>
</dbReference>